<reference evidence="1 2" key="1">
    <citation type="journal article" date="2019" name="Sci. Rep.">
        <title>Orb-weaving spider Araneus ventricosus genome elucidates the spidroin gene catalogue.</title>
        <authorList>
            <person name="Kono N."/>
            <person name="Nakamura H."/>
            <person name="Ohtoshi R."/>
            <person name="Moran D.A.P."/>
            <person name="Shinohara A."/>
            <person name="Yoshida Y."/>
            <person name="Fujiwara M."/>
            <person name="Mori M."/>
            <person name="Tomita M."/>
            <person name="Arakawa K."/>
        </authorList>
    </citation>
    <scope>NUCLEOTIDE SEQUENCE [LARGE SCALE GENOMIC DNA]</scope>
</reference>
<keyword evidence="2" id="KW-1185">Reference proteome</keyword>
<organism evidence="1 2">
    <name type="scientific">Araneus ventricosus</name>
    <name type="common">Orbweaver spider</name>
    <name type="synonym">Epeira ventricosa</name>
    <dbReference type="NCBI Taxonomy" id="182803"/>
    <lineage>
        <taxon>Eukaryota</taxon>
        <taxon>Metazoa</taxon>
        <taxon>Ecdysozoa</taxon>
        <taxon>Arthropoda</taxon>
        <taxon>Chelicerata</taxon>
        <taxon>Arachnida</taxon>
        <taxon>Araneae</taxon>
        <taxon>Araneomorphae</taxon>
        <taxon>Entelegynae</taxon>
        <taxon>Araneoidea</taxon>
        <taxon>Araneidae</taxon>
        <taxon>Araneus</taxon>
    </lineage>
</organism>
<dbReference type="Proteomes" id="UP000499080">
    <property type="component" value="Unassembled WGS sequence"/>
</dbReference>
<dbReference type="EMBL" id="BGPR01001361">
    <property type="protein sequence ID" value="GBM52037.1"/>
    <property type="molecule type" value="Genomic_DNA"/>
</dbReference>
<sequence length="90" mass="10175">MSFANRSLASFNVVVRGHRGFEIADMKISNKVLRGSAGAADRFSKKGHDETRSCAAKLEPVIVTKMQYWDHTDWGCPLQIGDDRWSKRPH</sequence>
<proteinExistence type="predicted"/>
<evidence type="ECO:0000313" key="2">
    <source>
        <dbReference type="Proteomes" id="UP000499080"/>
    </source>
</evidence>
<evidence type="ECO:0000313" key="1">
    <source>
        <dbReference type="EMBL" id="GBM52037.1"/>
    </source>
</evidence>
<dbReference type="AlphaFoldDB" id="A0A4Y2GFU5"/>
<gene>
    <name evidence="1" type="ORF">AVEN_42051_1</name>
</gene>
<accession>A0A4Y2GFU5</accession>
<comment type="caution">
    <text evidence="1">The sequence shown here is derived from an EMBL/GenBank/DDBJ whole genome shotgun (WGS) entry which is preliminary data.</text>
</comment>
<protein>
    <submittedName>
        <fullName evidence="1">Uncharacterized protein</fullName>
    </submittedName>
</protein>
<name>A0A4Y2GFU5_ARAVE</name>